<comment type="caution">
    <text evidence="2">The sequence shown here is derived from an EMBL/GenBank/DDBJ whole genome shotgun (WGS) entry which is preliminary data.</text>
</comment>
<evidence type="ECO:0000313" key="2">
    <source>
        <dbReference type="EMBL" id="KAK0502595.1"/>
    </source>
</evidence>
<evidence type="ECO:0000256" key="1">
    <source>
        <dbReference type="SAM" id="Phobius"/>
    </source>
</evidence>
<reference evidence="2" key="1">
    <citation type="submission" date="2023-06" db="EMBL/GenBank/DDBJ databases">
        <authorList>
            <consortium name="Lawrence Berkeley National Laboratory"/>
            <person name="Ahrendt S."/>
            <person name="Sahu N."/>
            <person name="Indic B."/>
            <person name="Wong-Bajracharya J."/>
            <person name="Merenyi Z."/>
            <person name="Ke H.-M."/>
            <person name="Monk M."/>
            <person name="Kocsube S."/>
            <person name="Drula E."/>
            <person name="Lipzen A."/>
            <person name="Balint B."/>
            <person name="Henrissat B."/>
            <person name="Andreopoulos B."/>
            <person name="Martin F.M."/>
            <person name="Harder C.B."/>
            <person name="Rigling D."/>
            <person name="Ford K.L."/>
            <person name="Foster G.D."/>
            <person name="Pangilinan J."/>
            <person name="Papanicolaou A."/>
            <person name="Barry K."/>
            <person name="LaButti K."/>
            <person name="Viragh M."/>
            <person name="Koriabine M."/>
            <person name="Yan M."/>
            <person name="Riley R."/>
            <person name="Champramary S."/>
            <person name="Plett K.L."/>
            <person name="Tsai I.J."/>
            <person name="Slot J."/>
            <person name="Sipos G."/>
            <person name="Plett J."/>
            <person name="Nagy L.G."/>
            <person name="Grigoriev I.V."/>
        </authorList>
    </citation>
    <scope>NUCLEOTIDE SEQUENCE</scope>
    <source>
        <strain evidence="2">HWK02</strain>
    </source>
</reference>
<feature type="transmembrane region" description="Helical" evidence="1">
    <location>
        <begin position="133"/>
        <end position="150"/>
    </location>
</feature>
<protein>
    <submittedName>
        <fullName evidence="2">Uncharacterized protein</fullName>
    </submittedName>
</protein>
<sequence>MSSDDFELSSDVDNANVDLDNVKSDNKNIVLRNLAQKYPFLSYASIYWGQHARGQVELKMEREIISFLTDIDFKLDHSAHCRKVASVFHSLSEVPVPYWFAEHYGLSHIMNVFPKGGYAKVVKALMEFPRDQGLFLALLVIILAMVLCDVL</sequence>
<keyword evidence="3" id="KW-1185">Reference proteome</keyword>
<dbReference type="AlphaFoldDB" id="A0AA39QIF1"/>
<dbReference type="Proteomes" id="UP001175228">
    <property type="component" value="Unassembled WGS sequence"/>
</dbReference>
<keyword evidence="1" id="KW-0812">Transmembrane</keyword>
<organism evidence="2 3">
    <name type="scientific">Armillaria luteobubalina</name>
    <dbReference type="NCBI Taxonomy" id="153913"/>
    <lineage>
        <taxon>Eukaryota</taxon>
        <taxon>Fungi</taxon>
        <taxon>Dikarya</taxon>
        <taxon>Basidiomycota</taxon>
        <taxon>Agaricomycotina</taxon>
        <taxon>Agaricomycetes</taxon>
        <taxon>Agaricomycetidae</taxon>
        <taxon>Agaricales</taxon>
        <taxon>Marasmiineae</taxon>
        <taxon>Physalacriaceae</taxon>
        <taxon>Armillaria</taxon>
    </lineage>
</organism>
<name>A0AA39QIF1_9AGAR</name>
<gene>
    <name evidence="2" type="ORF">EDD18DRAFT_1458729</name>
</gene>
<evidence type="ECO:0000313" key="3">
    <source>
        <dbReference type="Proteomes" id="UP001175228"/>
    </source>
</evidence>
<keyword evidence="1" id="KW-0472">Membrane</keyword>
<keyword evidence="1" id="KW-1133">Transmembrane helix</keyword>
<dbReference type="EMBL" id="JAUEPU010000005">
    <property type="protein sequence ID" value="KAK0502595.1"/>
    <property type="molecule type" value="Genomic_DNA"/>
</dbReference>
<proteinExistence type="predicted"/>
<accession>A0AA39QIF1</accession>